<keyword evidence="7" id="KW-1185">Reference proteome</keyword>
<feature type="transmembrane region" description="Helical" evidence="5">
    <location>
        <begin position="127"/>
        <end position="145"/>
    </location>
</feature>
<comment type="caution">
    <text evidence="6">The sequence shown here is derived from an EMBL/GenBank/DDBJ whole genome shotgun (WGS) entry which is preliminary data.</text>
</comment>
<dbReference type="GeneID" id="81583597"/>
<dbReference type="AlphaFoldDB" id="A0AAD6EHJ7"/>
<reference evidence="6" key="2">
    <citation type="submission" date="2023-01" db="EMBL/GenBank/DDBJ databases">
        <authorList>
            <person name="Petersen C."/>
        </authorList>
    </citation>
    <scope>NUCLEOTIDE SEQUENCE</scope>
    <source>
        <strain evidence="6">IBT 12815</strain>
    </source>
</reference>
<evidence type="ECO:0000313" key="6">
    <source>
        <dbReference type="EMBL" id="KAJ5617183.1"/>
    </source>
</evidence>
<evidence type="ECO:0000313" key="7">
    <source>
        <dbReference type="Proteomes" id="UP001213799"/>
    </source>
</evidence>
<keyword evidence="4 5" id="KW-0472">Membrane</keyword>
<evidence type="ECO:0000256" key="4">
    <source>
        <dbReference type="ARBA" id="ARBA00023136"/>
    </source>
</evidence>
<proteinExistence type="predicted"/>
<evidence type="ECO:0000256" key="5">
    <source>
        <dbReference type="SAM" id="Phobius"/>
    </source>
</evidence>
<dbReference type="EMBL" id="JAQJAE010000001">
    <property type="protein sequence ID" value="KAJ5617183.1"/>
    <property type="molecule type" value="Genomic_DNA"/>
</dbReference>
<feature type="transmembrane region" description="Helical" evidence="5">
    <location>
        <begin position="25"/>
        <end position="44"/>
    </location>
</feature>
<feature type="transmembrane region" description="Helical" evidence="5">
    <location>
        <begin position="86"/>
        <end position="115"/>
    </location>
</feature>
<name>A0AAD6EHJ7_9EURO</name>
<feature type="transmembrane region" description="Helical" evidence="5">
    <location>
        <begin position="51"/>
        <end position="74"/>
    </location>
</feature>
<sequence length="298" mass="33766">MEDNMVSIRSDEAVAFAFYRYDPSMGGAVLFTILFIGTTFYHIFQMFKTKSWFFVPFVIGGLFEIIGYIGRAMSSKQSPDWTLGPYIVQTLCLLLAPALLAASIYMLLGRIILVLQAESHSILKKKWLTKIFVTGDVMSFLLQGAGGGIQSSGSLDGMKTGERIIIVGLFVQIIFFGFFIIVAGLFDWKLRKYPIPRCFDQEIPWRKYLNILYATSVLILVRSLFRLVEYIQGNDGYILRHEVYLYVFDSLLIFIAMVIFNIAHPSAITRFLTVVPNYELTGTPNGRTMKPDGVYRGV</sequence>
<feature type="transmembrane region" description="Helical" evidence="5">
    <location>
        <begin position="165"/>
        <end position="188"/>
    </location>
</feature>
<dbReference type="Proteomes" id="UP001213799">
    <property type="component" value="Unassembled WGS sequence"/>
</dbReference>
<evidence type="ECO:0000256" key="3">
    <source>
        <dbReference type="ARBA" id="ARBA00022989"/>
    </source>
</evidence>
<protein>
    <submittedName>
        <fullName evidence="6">Uncharacterized protein</fullName>
    </submittedName>
</protein>
<accession>A0AAD6EHJ7</accession>
<organism evidence="6 7">
    <name type="scientific">Penicillium hordei</name>
    <dbReference type="NCBI Taxonomy" id="40994"/>
    <lineage>
        <taxon>Eukaryota</taxon>
        <taxon>Fungi</taxon>
        <taxon>Dikarya</taxon>
        <taxon>Ascomycota</taxon>
        <taxon>Pezizomycotina</taxon>
        <taxon>Eurotiomycetes</taxon>
        <taxon>Eurotiomycetidae</taxon>
        <taxon>Eurotiales</taxon>
        <taxon>Aspergillaceae</taxon>
        <taxon>Penicillium</taxon>
    </lineage>
</organism>
<keyword evidence="3 5" id="KW-1133">Transmembrane helix</keyword>
<feature type="transmembrane region" description="Helical" evidence="5">
    <location>
        <begin position="208"/>
        <end position="228"/>
    </location>
</feature>
<evidence type="ECO:0000256" key="1">
    <source>
        <dbReference type="ARBA" id="ARBA00004141"/>
    </source>
</evidence>
<dbReference type="RefSeq" id="XP_056758350.1">
    <property type="nucleotide sequence ID" value="XM_056893355.1"/>
</dbReference>
<keyword evidence="2 5" id="KW-0812">Transmembrane</keyword>
<dbReference type="InterPro" id="IPR007568">
    <property type="entry name" value="RTA1"/>
</dbReference>
<reference evidence="6" key="1">
    <citation type="journal article" date="2023" name="IMA Fungus">
        <title>Comparative genomic study of the Penicillium genus elucidates a diverse pangenome and 15 lateral gene transfer events.</title>
        <authorList>
            <person name="Petersen C."/>
            <person name="Sorensen T."/>
            <person name="Nielsen M.R."/>
            <person name="Sondergaard T.E."/>
            <person name="Sorensen J.L."/>
            <person name="Fitzpatrick D.A."/>
            <person name="Frisvad J.C."/>
            <person name="Nielsen K.L."/>
        </authorList>
    </citation>
    <scope>NUCLEOTIDE SEQUENCE</scope>
    <source>
        <strain evidence="6">IBT 12815</strain>
    </source>
</reference>
<dbReference type="GO" id="GO:0016020">
    <property type="term" value="C:membrane"/>
    <property type="evidence" value="ECO:0007669"/>
    <property type="project" value="UniProtKB-SubCell"/>
</dbReference>
<evidence type="ECO:0000256" key="2">
    <source>
        <dbReference type="ARBA" id="ARBA00022692"/>
    </source>
</evidence>
<dbReference type="PANTHER" id="PTHR31465:SF1">
    <property type="entry name" value="PROTEIN RTA1-RELATED"/>
    <property type="match status" value="1"/>
</dbReference>
<dbReference type="Pfam" id="PF04479">
    <property type="entry name" value="RTA1"/>
    <property type="match status" value="1"/>
</dbReference>
<feature type="transmembrane region" description="Helical" evidence="5">
    <location>
        <begin position="243"/>
        <end position="263"/>
    </location>
</feature>
<dbReference type="PANTHER" id="PTHR31465">
    <property type="entry name" value="PROTEIN RTA1-RELATED"/>
    <property type="match status" value="1"/>
</dbReference>
<gene>
    <name evidence="6" type="ORF">N7537_002297</name>
</gene>
<comment type="subcellular location">
    <subcellularLocation>
        <location evidence="1">Membrane</location>
        <topology evidence="1">Multi-pass membrane protein</topology>
    </subcellularLocation>
</comment>